<gene>
    <name evidence="3" type="ORF">A2W05_06905</name>
</gene>
<evidence type="ECO:0000256" key="1">
    <source>
        <dbReference type="ARBA" id="ARBA00008791"/>
    </source>
</evidence>
<dbReference type="InterPro" id="IPR006015">
    <property type="entry name" value="Universal_stress_UspA"/>
</dbReference>
<evidence type="ECO:0000313" key="4">
    <source>
        <dbReference type="Proteomes" id="UP000178797"/>
    </source>
</evidence>
<dbReference type="PANTHER" id="PTHR46268">
    <property type="entry name" value="STRESS RESPONSE PROTEIN NHAX"/>
    <property type="match status" value="1"/>
</dbReference>
<dbReference type="Gene3D" id="3.40.50.12370">
    <property type="match status" value="1"/>
</dbReference>
<dbReference type="InterPro" id="IPR006016">
    <property type="entry name" value="UspA"/>
</dbReference>
<evidence type="ECO:0000259" key="2">
    <source>
        <dbReference type="Pfam" id="PF00582"/>
    </source>
</evidence>
<dbReference type="Pfam" id="PF00582">
    <property type="entry name" value="Usp"/>
    <property type="match status" value="2"/>
</dbReference>
<evidence type="ECO:0000313" key="3">
    <source>
        <dbReference type="EMBL" id="OGL46608.1"/>
    </source>
</evidence>
<dbReference type="EMBL" id="MGDE01000082">
    <property type="protein sequence ID" value="OGL46608.1"/>
    <property type="molecule type" value="Genomic_DNA"/>
</dbReference>
<accession>A0A1F7RZX8</accession>
<organism evidence="3 4">
    <name type="scientific">Candidatus Schekmanbacteria bacterium RBG_16_38_10</name>
    <dbReference type="NCBI Taxonomy" id="1817879"/>
    <lineage>
        <taxon>Bacteria</taxon>
        <taxon>Candidatus Schekmaniibacteriota</taxon>
    </lineage>
</organism>
<protein>
    <recommendedName>
        <fullName evidence="2">UspA domain-containing protein</fullName>
    </recommendedName>
</protein>
<name>A0A1F7RZX8_9BACT</name>
<reference evidence="3 4" key="1">
    <citation type="journal article" date="2016" name="Nat. Commun.">
        <title>Thousands of microbial genomes shed light on interconnected biogeochemical processes in an aquifer system.</title>
        <authorList>
            <person name="Anantharaman K."/>
            <person name="Brown C.T."/>
            <person name="Hug L.A."/>
            <person name="Sharon I."/>
            <person name="Castelle C.J."/>
            <person name="Probst A.J."/>
            <person name="Thomas B.C."/>
            <person name="Singh A."/>
            <person name="Wilkins M.J."/>
            <person name="Karaoz U."/>
            <person name="Brodie E.L."/>
            <person name="Williams K.H."/>
            <person name="Hubbard S.S."/>
            <person name="Banfield J.F."/>
        </authorList>
    </citation>
    <scope>NUCLEOTIDE SEQUENCE [LARGE SCALE GENOMIC DNA]</scope>
</reference>
<dbReference type="Proteomes" id="UP000178797">
    <property type="component" value="Unassembled WGS sequence"/>
</dbReference>
<proteinExistence type="inferred from homology"/>
<comment type="caution">
    <text evidence="3">The sequence shown here is derived from an EMBL/GenBank/DDBJ whole genome shotgun (WGS) entry which is preliminary data.</text>
</comment>
<dbReference type="SUPFAM" id="SSF52402">
    <property type="entry name" value="Adenine nucleotide alpha hydrolases-like"/>
    <property type="match status" value="2"/>
</dbReference>
<dbReference type="AlphaFoldDB" id="A0A1F7RZX8"/>
<feature type="domain" description="UspA" evidence="2">
    <location>
        <begin position="1"/>
        <end position="152"/>
    </location>
</feature>
<dbReference type="PANTHER" id="PTHR46268:SF6">
    <property type="entry name" value="UNIVERSAL STRESS PROTEIN UP12"/>
    <property type="match status" value="1"/>
</dbReference>
<feature type="domain" description="UspA" evidence="2">
    <location>
        <begin position="205"/>
        <end position="276"/>
    </location>
</feature>
<sequence length="278" mass="31186">MFKNILVPIDSSDYSKGSIEYGIWFAKKFNGKLYGQHVIDIVTLEGPFFHDLSGSLGFEPYLNFSIKMKEILEERGKEALEDFTQKCSSEGIEAFTFLDTGIVSNEICNRTNLADLVILGQKGINAEFDRGLLGSTAEAVTRKCKKPLLITPKYFREPSKTMLCYDGSRYATDAMQTAADFASSLNLPLTVLIAIRNEEEGEKILNDARRYLSSYKIKPDFKVAKGNPDEEIINFSAKNSIDLIFMGAHGHSRIIEMVLGSTTEYVLRKSNCPVLMRK</sequence>
<dbReference type="PRINTS" id="PR01438">
    <property type="entry name" value="UNVRSLSTRESS"/>
</dbReference>
<comment type="similarity">
    <text evidence="1">Belongs to the universal stress protein A family.</text>
</comment>
<dbReference type="CDD" id="cd00293">
    <property type="entry name" value="USP-like"/>
    <property type="match status" value="2"/>
</dbReference>